<keyword evidence="6" id="KW-1185">Reference proteome</keyword>
<protein>
    <recommendedName>
        <fullName evidence="7">Nineteen complex-related protein 2-domain-containing protein</fullName>
    </recommendedName>
</protein>
<feature type="region of interest" description="Disordered" evidence="4">
    <location>
        <begin position="1"/>
        <end position="143"/>
    </location>
</feature>
<dbReference type="GO" id="GO:0071008">
    <property type="term" value="C:U2-type post-mRNA release spliceosomal complex"/>
    <property type="evidence" value="ECO:0007669"/>
    <property type="project" value="InterPro"/>
</dbReference>
<feature type="region of interest" description="Disordered" evidence="4">
    <location>
        <begin position="162"/>
        <end position="181"/>
    </location>
</feature>
<evidence type="ECO:0000256" key="2">
    <source>
        <dbReference type="ARBA" id="ARBA00023242"/>
    </source>
</evidence>
<feature type="region of interest" description="Disordered" evidence="4">
    <location>
        <begin position="463"/>
        <end position="525"/>
    </location>
</feature>
<dbReference type="InterPro" id="IPR028211">
    <property type="entry name" value="Ntr2"/>
</dbReference>
<dbReference type="EMBL" id="JAQQWP010000009">
    <property type="protein sequence ID" value="KAK8099890.1"/>
    <property type="molecule type" value="Genomic_DNA"/>
</dbReference>
<dbReference type="InterPro" id="IPR012890">
    <property type="entry name" value="GCFC2-like"/>
</dbReference>
<gene>
    <name evidence="5" type="ORF">PG999_010264</name>
</gene>
<proteinExistence type="predicted"/>
<feature type="compositionally biased region" description="Basic residues" evidence="4">
    <location>
        <begin position="1"/>
        <end position="10"/>
    </location>
</feature>
<feature type="compositionally biased region" description="Basic and acidic residues" evidence="4">
    <location>
        <begin position="380"/>
        <end position="392"/>
    </location>
</feature>
<feature type="compositionally biased region" description="Acidic residues" evidence="4">
    <location>
        <begin position="350"/>
        <end position="360"/>
    </location>
</feature>
<evidence type="ECO:0000256" key="4">
    <source>
        <dbReference type="SAM" id="MobiDB-lite"/>
    </source>
</evidence>
<evidence type="ECO:0000313" key="6">
    <source>
        <dbReference type="Proteomes" id="UP001392437"/>
    </source>
</evidence>
<evidence type="ECO:0000256" key="1">
    <source>
        <dbReference type="ARBA" id="ARBA00004123"/>
    </source>
</evidence>
<feature type="compositionally biased region" description="Low complexity" evidence="4">
    <location>
        <begin position="109"/>
        <end position="121"/>
    </location>
</feature>
<feature type="region of interest" description="Disordered" evidence="4">
    <location>
        <begin position="342"/>
        <end position="401"/>
    </location>
</feature>
<comment type="subcellular location">
    <subcellularLocation>
        <location evidence="1">Nucleus</location>
    </subcellularLocation>
</comment>
<dbReference type="GO" id="GO:0000390">
    <property type="term" value="P:spliceosomal complex disassembly"/>
    <property type="evidence" value="ECO:0007669"/>
    <property type="project" value="InterPro"/>
</dbReference>
<evidence type="ECO:0008006" key="7">
    <source>
        <dbReference type="Google" id="ProtNLM"/>
    </source>
</evidence>
<sequence length="525" mass="56711">MFGSKRKVARKITVQDDDDEQTTQSTNDTIAQDITPEEPPPLQASFKSRKPAKQSALRKSSNIADDESTDNQPKDSTEDDEDGGGASLRIRPSLGGRGASSKLKKRGSSSRLSFGPSAATTGDDDDGDSIMLGGTSLPYTPKKANPLAVAATENSAYKKGITKNSRLPLRSMETDEDRPRYSKEYLSELQNSTPNTPANLTAEDEDVEMSLDPSELEGATVVDTTMTTADAAFIPQPTAVLTDAEILEKKARRSRLAAQAQAGGDDFISLDDDERGAGDSYLAVLSRKPAESTLSAKKKEKRLVADDNLDDDDSFFVEDGGLSLGRKAERAARRKRRADMQTLIASAEGAEGDDTSDDSEAERRAAYESAQTRAGMDGLAEEREQQRRRLGADGRALQVPPKITPLPDLSVLVEDFKAKMGRKQLELQRMRAHISELRTEREGIERREPEVQKLLNDAGERYKALMGGSTGPTAEGSEGAQQENTGDSVAAAKSLLEQARPADTPGRGLESLGATPVRTADQMEM</sequence>
<dbReference type="Proteomes" id="UP001392437">
    <property type="component" value="Unassembled WGS sequence"/>
</dbReference>
<organism evidence="5 6">
    <name type="scientific">Apiospora kogelbergensis</name>
    <dbReference type="NCBI Taxonomy" id="1337665"/>
    <lineage>
        <taxon>Eukaryota</taxon>
        <taxon>Fungi</taxon>
        <taxon>Dikarya</taxon>
        <taxon>Ascomycota</taxon>
        <taxon>Pezizomycotina</taxon>
        <taxon>Sordariomycetes</taxon>
        <taxon>Xylariomycetidae</taxon>
        <taxon>Amphisphaeriales</taxon>
        <taxon>Apiosporaceae</taxon>
        <taxon>Apiospora</taxon>
    </lineage>
</organism>
<comment type="caution">
    <text evidence="5">The sequence shown here is derived from an EMBL/GenBank/DDBJ whole genome shotgun (WGS) entry which is preliminary data.</text>
</comment>
<keyword evidence="3" id="KW-0175">Coiled coil</keyword>
<reference evidence="5 6" key="1">
    <citation type="submission" date="2023-01" db="EMBL/GenBank/DDBJ databases">
        <title>Analysis of 21 Apiospora genomes using comparative genomics revels a genus with tremendous synthesis potential of carbohydrate active enzymes and secondary metabolites.</title>
        <authorList>
            <person name="Sorensen T."/>
        </authorList>
    </citation>
    <scope>NUCLEOTIDE SEQUENCE [LARGE SCALE GENOMIC DNA]</scope>
    <source>
        <strain evidence="5 6">CBS 117206</strain>
    </source>
</reference>
<feature type="region of interest" description="Disordered" evidence="4">
    <location>
        <begin position="187"/>
        <end position="213"/>
    </location>
</feature>
<dbReference type="PANTHER" id="PTHR12214:SF0">
    <property type="entry name" value="LD29489P"/>
    <property type="match status" value="1"/>
</dbReference>
<keyword evidence="2" id="KW-0539">Nucleus</keyword>
<evidence type="ECO:0000256" key="3">
    <source>
        <dbReference type="SAM" id="Coils"/>
    </source>
</evidence>
<dbReference type="Pfam" id="PF15458">
    <property type="entry name" value="NTR2"/>
    <property type="match status" value="1"/>
</dbReference>
<dbReference type="AlphaFoldDB" id="A0AAW0QB57"/>
<accession>A0AAW0QB57</accession>
<dbReference type="PANTHER" id="PTHR12214">
    <property type="entry name" value="GC-RICH SEQUENCE DNA-BINDING FACTOR"/>
    <property type="match status" value="1"/>
</dbReference>
<name>A0AAW0QB57_9PEZI</name>
<evidence type="ECO:0000313" key="5">
    <source>
        <dbReference type="EMBL" id="KAK8099890.1"/>
    </source>
</evidence>
<feature type="coiled-coil region" evidence="3">
    <location>
        <begin position="420"/>
        <end position="447"/>
    </location>
</feature>
<dbReference type="GO" id="GO:0003677">
    <property type="term" value="F:DNA binding"/>
    <property type="evidence" value="ECO:0007669"/>
    <property type="project" value="InterPro"/>
</dbReference>
<feature type="compositionally biased region" description="Polar residues" evidence="4">
    <location>
        <begin position="188"/>
        <end position="199"/>
    </location>
</feature>